<accession>A0A9W9KRB3</accession>
<evidence type="ECO:0000313" key="4">
    <source>
        <dbReference type="Proteomes" id="UP001141434"/>
    </source>
</evidence>
<keyword evidence="1" id="KW-0472">Membrane</keyword>
<sequence length="256" mass="27018">MVDALSVVTLAIYAALVLPVLYLLVRHGREGLLGWLFLFLFCTLRIVGSALEIKSSSSAATIISNVGLSPLLFATSGILHEARALFVRNLNQKQEMAGALLFHIFVAAGVALTAAGSAKVQQNQQPDKAEGIMKAGIVILCAAWGGLVGYAGASYTSPVKNGRAARAGKLLLASVCVALVFIGVRMWYSLVALCTQKPYLSPSTGSMPIRVVLAFLPELIAAMIFVVAGFVTQGSSQVADDESDLSEPQKPLPEEI</sequence>
<proteinExistence type="predicted"/>
<keyword evidence="1" id="KW-1133">Transmembrane helix</keyword>
<keyword evidence="1" id="KW-0812">Transmembrane</keyword>
<feature type="transmembrane region" description="Helical" evidence="1">
    <location>
        <begin position="32"/>
        <end position="51"/>
    </location>
</feature>
<dbReference type="Proteomes" id="UP001141434">
    <property type="component" value="Unassembled WGS sequence"/>
</dbReference>
<dbReference type="AlphaFoldDB" id="A0A9W9KRB3"/>
<feature type="transmembrane region" description="Helical" evidence="1">
    <location>
        <begin position="208"/>
        <end position="231"/>
    </location>
</feature>
<evidence type="ECO:0000259" key="2">
    <source>
        <dbReference type="Pfam" id="PF24800"/>
    </source>
</evidence>
<reference evidence="3" key="1">
    <citation type="submission" date="2022-11" db="EMBL/GenBank/DDBJ databases">
        <authorList>
            <person name="Petersen C."/>
        </authorList>
    </citation>
    <scope>NUCLEOTIDE SEQUENCE</scope>
    <source>
        <strain evidence="3">IBT 34128</strain>
    </source>
</reference>
<protein>
    <recommendedName>
        <fullName evidence="2">DUF7702 domain-containing protein</fullName>
    </recommendedName>
</protein>
<dbReference type="Pfam" id="PF24800">
    <property type="entry name" value="DUF7702"/>
    <property type="match status" value="1"/>
</dbReference>
<dbReference type="PANTHER" id="PTHR42109:SF3">
    <property type="entry name" value="INTEGRAL MEMBRANE PROTEIN (AFU_ORTHOLOGUE AFUA_5G00100)"/>
    <property type="match status" value="1"/>
</dbReference>
<dbReference type="EMBL" id="JAPMSZ010000001">
    <property type="protein sequence ID" value="KAJ5114958.1"/>
    <property type="molecule type" value="Genomic_DNA"/>
</dbReference>
<comment type="caution">
    <text evidence="3">The sequence shown here is derived from an EMBL/GenBank/DDBJ whole genome shotgun (WGS) entry which is preliminary data.</text>
</comment>
<gene>
    <name evidence="3" type="ORF">NUU61_000717</name>
</gene>
<keyword evidence="4" id="KW-1185">Reference proteome</keyword>
<dbReference type="InterPro" id="IPR056119">
    <property type="entry name" value="DUF7702"/>
</dbReference>
<feature type="transmembrane region" description="Helical" evidence="1">
    <location>
        <begin position="6"/>
        <end position="25"/>
    </location>
</feature>
<feature type="domain" description="DUF7702" evidence="2">
    <location>
        <begin position="3"/>
        <end position="232"/>
    </location>
</feature>
<dbReference type="GeneID" id="81390468"/>
<dbReference type="RefSeq" id="XP_056516150.1">
    <property type="nucleotide sequence ID" value="XM_056651300.1"/>
</dbReference>
<feature type="transmembrane region" description="Helical" evidence="1">
    <location>
        <begin position="57"/>
        <end position="79"/>
    </location>
</feature>
<name>A0A9W9KRB3_9EURO</name>
<dbReference type="PANTHER" id="PTHR42109">
    <property type="entry name" value="UNPLACED GENOMIC SCAFFOLD UM_SCAF_CONTIG_1.265, WHOLE GENOME SHOTGUN SEQUENCE"/>
    <property type="match status" value="1"/>
</dbReference>
<evidence type="ECO:0000256" key="1">
    <source>
        <dbReference type="SAM" id="Phobius"/>
    </source>
</evidence>
<feature type="transmembrane region" description="Helical" evidence="1">
    <location>
        <begin position="100"/>
        <end position="120"/>
    </location>
</feature>
<reference evidence="3" key="2">
    <citation type="journal article" date="2023" name="IMA Fungus">
        <title>Comparative genomic study of the Penicillium genus elucidates a diverse pangenome and 15 lateral gene transfer events.</title>
        <authorList>
            <person name="Petersen C."/>
            <person name="Sorensen T."/>
            <person name="Nielsen M.R."/>
            <person name="Sondergaard T.E."/>
            <person name="Sorensen J.L."/>
            <person name="Fitzpatrick D.A."/>
            <person name="Frisvad J.C."/>
            <person name="Nielsen K.L."/>
        </authorList>
    </citation>
    <scope>NUCLEOTIDE SEQUENCE</scope>
    <source>
        <strain evidence="3">IBT 34128</strain>
    </source>
</reference>
<dbReference type="OrthoDB" id="2560628at2759"/>
<evidence type="ECO:0000313" key="3">
    <source>
        <dbReference type="EMBL" id="KAJ5114958.1"/>
    </source>
</evidence>
<organism evidence="3 4">
    <name type="scientific">Penicillium alfredii</name>
    <dbReference type="NCBI Taxonomy" id="1506179"/>
    <lineage>
        <taxon>Eukaryota</taxon>
        <taxon>Fungi</taxon>
        <taxon>Dikarya</taxon>
        <taxon>Ascomycota</taxon>
        <taxon>Pezizomycotina</taxon>
        <taxon>Eurotiomycetes</taxon>
        <taxon>Eurotiomycetidae</taxon>
        <taxon>Eurotiales</taxon>
        <taxon>Aspergillaceae</taxon>
        <taxon>Penicillium</taxon>
    </lineage>
</organism>
<feature type="transmembrane region" description="Helical" evidence="1">
    <location>
        <begin position="132"/>
        <end position="155"/>
    </location>
</feature>
<feature type="transmembrane region" description="Helical" evidence="1">
    <location>
        <begin position="167"/>
        <end position="188"/>
    </location>
</feature>